<keyword evidence="4 6" id="KW-0560">Oxidoreductase</keyword>
<evidence type="ECO:0000313" key="9">
    <source>
        <dbReference type="Proteomes" id="UP000549882"/>
    </source>
</evidence>
<evidence type="ECO:0000256" key="2">
    <source>
        <dbReference type="ARBA" id="ARBA00022723"/>
    </source>
</evidence>
<evidence type="ECO:0000259" key="7">
    <source>
        <dbReference type="PROSITE" id="PS51790"/>
    </source>
</evidence>
<dbReference type="RefSeq" id="WP_183937597.1">
    <property type="nucleotide sequence ID" value="NZ_JACHBI010000001.1"/>
</dbReference>
<dbReference type="Pfam" id="PF01641">
    <property type="entry name" value="SelR"/>
    <property type="match status" value="1"/>
</dbReference>
<organism evidence="8 9">
    <name type="scientific">Rhizobium paranaense</name>
    <dbReference type="NCBI Taxonomy" id="1650438"/>
    <lineage>
        <taxon>Bacteria</taxon>
        <taxon>Pseudomonadati</taxon>
        <taxon>Pseudomonadota</taxon>
        <taxon>Alphaproteobacteria</taxon>
        <taxon>Hyphomicrobiales</taxon>
        <taxon>Rhizobiaceae</taxon>
        <taxon>Rhizobium/Agrobacterium group</taxon>
        <taxon>Rhizobium</taxon>
    </lineage>
</organism>
<feature type="binding site" evidence="6">
    <location>
        <position position="102"/>
    </location>
    <ligand>
        <name>Zn(2+)</name>
        <dbReference type="ChEBI" id="CHEBI:29105"/>
    </ligand>
</feature>
<evidence type="ECO:0000313" key="8">
    <source>
        <dbReference type="EMBL" id="MBB5571880.1"/>
    </source>
</evidence>
<feature type="active site" description="Nucleophile" evidence="6">
    <location>
        <position position="125"/>
    </location>
</feature>
<gene>
    <name evidence="6" type="primary">msrB</name>
    <name evidence="8" type="ORF">GGD50_000456</name>
</gene>
<keyword evidence="2 6" id="KW-0479">Metal-binding</keyword>
<dbReference type="EMBL" id="JACHBI010000001">
    <property type="protein sequence ID" value="MBB5571880.1"/>
    <property type="molecule type" value="Genomic_DNA"/>
</dbReference>
<dbReference type="Proteomes" id="UP000549882">
    <property type="component" value="Unassembled WGS sequence"/>
</dbReference>
<dbReference type="InterPro" id="IPR002579">
    <property type="entry name" value="Met_Sox_Rdtase_MsrB_dom"/>
</dbReference>
<comment type="similarity">
    <text evidence="1 6">Belongs to the MsrB Met sulfoxide reductase family.</text>
</comment>
<dbReference type="GO" id="GO:0033743">
    <property type="term" value="F:peptide-methionine (R)-S-oxide reductase activity"/>
    <property type="evidence" value="ECO:0007669"/>
    <property type="project" value="UniProtKB-UniRule"/>
</dbReference>
<feature type="binding site" evidence="6">
    <location>
        <position position="53"/>
    </location>
    <ligand>
        <name>Zn(2+)</name>
        <dbReference type="ChEBI" id="CHEBI:29105"/>
    </ligand>
</feature>
<dbReference type="FunFam" id="2.170.150.20:FF:000001">
    <property type="entry name" value="Peptide methionine sulfoxide reductase MsrB"/>
    <property type="match status" value="1"/>
</dbReference>
<dbReference type="InterPro" id="IPR028427">
    <property type="entry name" value="Met_Sox_Rdtase_MsrB"/>
</dbReference>
<protein>
    <recommendedName>
        <fullName evidence="6">Peptide methionine sulfoxide reductase MsrB</fullName>
        <ecNumber evidence="6">1.8.4.12</ecNumber>
    </recommendedName>
    <alternativeName>
        <fullName evidence="6">Peptide-methionine (R)-S-oxide reductase</fullName>
    </alternativeName>
</protein>
<evidence type="ECO:0000256" key="1">
    <source>
        <dbReference type="ARBA" id="ARBA00007174"/>
    </source>
</evidence>
<evidence type="ECO:0000256" key="4">
    <source>
        <dbReference type="ARBA" id="ARBA00023002"/>
    </source>
</evidence>
<dbReference type="PROSITE" id="PS51790">
    <property type="entry name" value="MSRB"/>
    <property type="match status" value="1"/>
</dbReference>
<evidence type="ECO:0000256" key="3">
    <source>
        <dbReference type="ARBA" id="ARBA00022833"/>
    </source>
</evidence>
<dbReference type="InterPro" id="IPR011057">
    <property type="entry name" value="Mss4-like_sf"/>
</dbReference>
<dbReference type="PANTHER" id="PTHR10173:SF52">
    <property type="entry name" value="METHIONINE-R-SULFOXIDE REDUCTASE B1"/>
    <property type="match status" value="1"/>
</dbReference>
<dbReference type="NCBIfam" id="TIGR00357">
    <property type="entry name" value="peptide-methionine (R)-S-oxide reductase MsrB"/>
    <property type="match status" value="1"/>
</dbReference>
<comment type="cofactor">
    <cofactor evidence="6">
        <name>Zn(2+)</name>
        <dbReference type="ChEBI" id="CHEBI:29105"/>
    </cofactor>
    <text evidence="6">Binds 1 zinc ion per subunit. The zinc ion is important for the structural integrity of the protein.</text>
</comment>
<keyword evidence="9" id="KW-1185">Reference proteome</keyword>
<evidence type="ECO:0000256" key="5">
    <source>
        <dbReference type="ARBA" id="ARBA00048488"/>
    </source>
</evidence>
<accession>A0A7W9CZD3</accession>
<dbReference type="HAMAP" id="MF_01400">
    <property type="entry name" value="MsrB"/>
    <property type="match status" value="1"/>
</dbReference>
<dbReference type="EC" id="1.8.4.12" evidence="6"/>
<sequence length="141" mass="15879">MSATMTGPKIEKTDAEWREQLTPEQYRITRQHGTERAFTGPYWDSFETGLYRCVCCNTPLFRSDTKFDAGCGWPSYFEPASPTAVKEYRDESHGMVRTEIRCGACDAHLGHVFPDGPPPTGLRYCINGHAMVFEAGNYAAR</sequence>
<keyword evidence="3 6" id="KW-0862">Zinc</keyword>
<name>A0A7W9CZD3_9HYPH</name>
<comment type="catalytic activity">
    <reaction evidence="5 6">
        <text>L-methionyl-[protein] + [thioredoxin]-disulfide + H2O = L-methionyl-(R)-S-oxide-[protein] + [thioredoxin]-dithiol</text>
        <dbReference type="Rhea" id="RHEA:24164"/>
        <dbReference type="Rhea" id="RHEA-COMP:10698"/>
        <dbReference type="Rhea" id="RHEA-COMP:10700"/>
        <dbReference type="Rhea" id="RHEA-COMP:12313"/>
        <dbReference type="Rhea" id="RHEA-COMP:12314"/>
        <dbReference type="ChEBI" id="CHEBI:15377"/>
        <dbReference type="ChEBI" id="CHEBI:16044"/>
        <dbReference type="ChEBI" id="CHEBI:29950"/>
        <dbReference type="ChEBI" id="CHEBI:45764"/>
        <dbReference type="ChEBI" id="CHEBI:50058"/>
        <dbReference type="EC" id="1.8.4.12"/>
    </reaction>
</comment>
<proteinExistence type="inferred from homology"/>
<comment type="caution">
    <text evidence="8">The sequence shown here is derived from an EMBL/GenBank/DDBJ whole genome shotgun (WGS) entry which is preliminary data.</text>
</comment>
<dbReference type="GO" id="GO:0008270">
    <property type="term" value="F:zinc ion binding"/>
    <property type="evidence" value="ECO:0007669"/>
    <property type="project" value="UniProtKB-UniRule"/>
</dbReference>
<evidence type="ECO:0000256" key="6">
    <source>
        <dbReference type="HAMAP-Rule" id="MF_01400"/>
    </source>
</evidence>
<dbReference type="GO" id="GO:0006979">
    <property type="term" value="P:response to oxidative stress"/>
    <property type="evidence" value="ECO:0007669"/>
    <property type="project" value="InterPro"/>
</dbReference>
<dbReference type="PANTHER" id="PTHR10173">
    <property type="entry name" value="METHIONINE SULFOXIDE REDUCTASE"/>
    <property type="match status" value="1"/>
</dbReference>
<feature type="binding site" evidence="6">
    <location>
        <position position="56"/>
    </location>
    <ligand>
        <name>Zn(2+)</name>
        <dbReference type="ChEBI" id="CHEBI:29105"/>
    </ligand>
</feature>
<dbReference type="GO" id="GO:0030091">
    <property type="term" value="P:protein repair"/>
    <property type="evidence" value="ECO:0007669"/>
    <property type="project" value="InterPro"/>
</dbReference>
<dbReference type="Gene3D" id="2.170.150.20">
    <property type="entry name" value="Peptide methionine sulfoxide reductase"/>
    <property type="match status" value="1"/>
</dbReference>
<dbReference type="GO" id="GO:0005737">
    <property type="term" value="C:cytoplasm"/>
    <property type="evidence" value="ECO:0007669"/>
    <property type="project" value="TreeGrafter"/>
</dbReference>
<reference evidence="8 9" key="1">
    <citation type="submission" date="2020-08" db="EMBL/GenBank/DDBJ databases">
        <title>Genomic Encyclopedia of Type Strains, Phase IV (KMG-V): Genome sequencing to study the core and pangenomes of soil and plant-associated prokaryotes.</title>
        <authorList>
            <person name="Whitman W."/>
        </authorList>
    </citation>
    <scope>NUCLEOTIDE SEQUENCE [LARGE SCALE GENOMIC DNA]</scope>
    <source>
        <strain evidence="8 9">SEMIA 4064</strain>
    </source>
</reference>
<dbReference type="AlphaFoldDB" id="A0A7W9CZD3"/>
<feature type="domain" description="MsrB" evidence="7">
    <location>
        <begin position="14"/>
        <end position="136"/>
    </location>
</feature>
<dbReference type="SUPFAM" id="SSF51316">
    <property type="entry name" value="Mss4-like"/>
    <property type="match status" value="1"/>
</dbReference>
<feature type="binding site" evidence="6">
    <location>
        <position position="105"/>
    </location>
    <ligand>
        <name>Zn(2+)</name>
        <dbReference type="ChEBI" id="CHEBI:29105"/>
    </ligand>
</feature>